<gene>
    <name evidence="10" type="ORF">GS4_17_00560</name>
</gene>
<proteinExistence type="inferred from homology"/>
<dbReference type="Pfam" id="PF03591">
    <property type="entry name" value="AzlC"/>
    <property type="match status" value="1"/>
</dbReference>
<dbReference type="GO" id="GO:0005886">
    <property type="term" value="C:plasma membrane"/>
    <property type="evidence" value="ECO:0007669"/>
    <property type="project" value="UniProtKB-SubCell"/>
</dbReference>
<evidence type="ECO:0000256" key="2">
    <source>
        <dbReference type="ARBA" id="ARBA00010735"/>
    </source>
</evidence>
<keyword evidence="4" id="KW-1003">Cell membrane</keyword>
<keyword evidence="7 9" id="KW-0472">Membrane</keyword>
<evidence type="ECO:0000256" key="5">
    <source>
        <dbReference type="ARBA" id="ARBA00022692"/>
    </source>
</evidence>
<evidence type="ECO:0000256" key="1">
    <source>
        <dbReference type="ARBA" id="ARBA00004651"/>
    </source>
</evidence>
<evidence type="ECO:0000313" key="10">
    <source>
        <dbReference type="EMBL" id="GAC68670.1"/>
    </source>
</evidence>
<evidence type="ECO:0000256" key="9">
    <source>
        <dbReference type="SAM" id="Phobius"/>
    </source>
</evidence>
<feature type="region of interest" description="Disordered" evidence="8">
    <location>
        <begin position="227"/>
        <end position="257"/>
    </location>
</feature>
<comment type="subcellular location">
    <subcellularLocation>
        <location evidence="1">Cell membrane</location>
        <topology evidence="1">Multi-pass membrane protein</topology>
    </subcellularLocation>
</comment>
<dbReference type="PANTHER" id="PTHR34979:SF1">
    <property type="entry name" value="INNER MEMBRANE PROTEIN YGAZ"/>
    <property type="match status" value="1"/>
</dbReference>
<feature type="transmembrane region" description="Helical" evidence="9">
    <location>
        <begin position="127"/>
        <end position="151"/>
    </location>
</feature>
<organism evidence="10 11">
    <name type="scientific">Gordonia soli NBRC 108243</name>
    <dbReference type="NCBI Taxonomy" id="1223545"/>
    <lineage>
        <taxon>Bacteria</taxon>
        <taxon>Bacillati</taxon>
        <taxon>Actinomycetota</taxon>
        <taxon>Actinomycetes</taxon>
        <taxon>Mycobacteriales</taxon>
        <taxon>Gordoniaceae</taxon>
        <taxon>Gordonia</taxon>
    </lineage>
</organism>
<sequence length="257" mass="25934">MRSVWRTLDRQTIRSIVLLSVSVLVIGASYGVAAHGAGLIWWQILLLATVVLAGSSEFVFVGVLAAGGAPILGAIAGLLVNTRNLGYGLAIGPLLERGPALLFGSHFINDETAVVTTGVDDRRVARAAFFLCGVGILVCWPVGAVAGSLIGNAVSDPAVLGLDAAFPALLGALALPALRDGSTWTAAAIGGAAALAATPFLPAGLPILLALIGVPLVEVARRARRRRSGAGPECSAEPSDTAGADEFAAATSAARGR</sequence>
<keyword evidence="11" id="KW-1185">Reference proteome</keyword>
<dbReference type="Proteomes" id="UP000011666">
    <property type="component" value="Unassembled WGS sequence"/>
</dbReference>
<evidence type="ECO:0000256" key="4">
    <source>
        <dbReference type="ARBA" id="ARBA00022475"/>
    </source>
</evidence>
<reference evidence="10 11" key="1">
    <citation type="submission" date="2013-01" db="EMBL/GenBank/DDBJ databases">
        <title>Whole genome shotgun sequence of Gordonia soli NBRC 108243.</title>
        <authorList>
            <person name="Isaki-Nakamura S."/>
            <person name="Hosoyama A."/>
            <person name="Tsuchikane K."/>
            <person name="Ando Y."/>
            <person name="Baba S."/>
            <person name="Ohji S."/>
            <person name="Hamada M."/>
            <person name="Tamura T."/>
            <person name="Yamazoe A."/>
            <person name="Yamazaki S."/>
            <person name="Fujita N."/>
        </authorList>
    </citation>
    <scope>NUCLEOTIDE SEQUENCE [LARGE SCALE GENOMIC DNA]</scope>
    <source>
        <strain evidence="10 11">NBRC 108243</strain>
    </source>
</reference>
<dbReference type="eggNOG" id="COG1296">
    <property type="taxonomic scope" value="Bacteria"/>
</dbReference>
<dbReference type="OrthoDB" id="5195391at2"/>
<keyword evidence="5 9" id="KW-0812">Transmembrane</keyword>
<evidence type="ECO:0000256" key="8">
    <source>
        <dbReference type="SAM" id="MobiDB-lite"/>
    </source>
</evidence>
<accession>M0QJ64</accession>
<dbReference type="STRING" id="1223545.GS4_17_00560"/>
<feature type="transmembrane region" description="Helical" evidence="9">
    <location>
        <begin position="58"/>
        <end position="80"/>
    </location>
</feature>
<dbReference type="RefSeq" id="WP_007621009.1">
    <property type="nucleotide sequence ID" value="NZ_BANX01000017.1"/>
</dbReference>
<dbReference type="AlphaFoldDB" id="M0QJ64"/>
<dbReference type="InterPro" id="IPR011606">
    <property type="entry name" value="Brnchd-chn_aa_trnsp_permease"/>
</dbReference>
<dbReference type="PANTHER" id="PTHR34979">
    <property type="entry name" value="INNER MEMBRANE PROTEIN YGAZ"/>
    <property type="match status" value="1"/>
</dbReference>
<evidence type="ECO:0000313" key="11">
    <source>
        <dbReference type="Proteomes" id="UP000011666"/>
    </source>
</evidence>
<evidence type="ECO:0000256" key="3">
    <source>
        <dbReference type="ARBA" id="ARBA00022448"/>
    </source>
</evidence>
<dbReference type="GO" id="GO:1903785">
    <property type="term" value="P:L-valine transmembrane transport"/>
    <property type="evidence" value="ECO:0007669"/>
    <property type="project" value="TreeGrafter"/>
</dbReference>
<feature type="transmembrane region" description="Helical" evidence="9">
    <location>
        <begin position="184"/>
        <end position="217"/>
    </location>
</feature>
<keyword evidence="3" id="KW-0813">Transport</keyword>
<protein>
    <submittedName>
        <fullName evidence="10">AzlC family protein</fullName>
    </submittedName>
</protein>
<comment type="similarity">
    <text evidence="2">Belongs to the AzlC family.</text>
</comment>
<comment type="caution">
    <text evidence="10">The sequence shown here is derived from an EMBL/GenBank/DDBJ whole genome shotgun (WGS) entry which is preliminary data.</text>
</comment>
<dbReference type="EMBL" id="BANX01000017">
    <property type="protein sequence ID" value="GAC68670.1"/>
    <property type="molecule type" value="Genomic_DNA"/>
</dbReference>
<evidence type="ECO:0000256" key="7">
    <source>
        <dbReference type="ARBA" id="ARBA00023136"/>
    </source>
</evidence>
<keyword evidence="6 9" id="KW-1133">Transmembrane helix</keyword>
<evidence type="ECO:0000256" key="6">
    <source>
        <dbReference type="ARBA" id="ARBA00022989"/>
    </source>
</evidence>
<name>M0QJ64_9ACTN</name>